<proteinExistence type="predicted"/>
<dbReference type="AlphaFoldDB" id="A0A4Q8AS57"/>
<evidence type="ECO:0000313" key="2">
    <source>
        <dbReference type="EMBL" id="RZU66839.1"/>
    </source>
</evidence>
<dbReference type="Pfam" id="PF03724">
    <property type="entry name" value="META"/>
    <property type="match status" value="1"/>
</dbReference>
<dbReference type="InterPro" id="IPR005184">
    <property type="entry name" value="DUF306_Meta_HslJ"/>
</dbReference>
<reference evidence="2 3" key="1">
    <citation type="submission" date="2019-02" db="EMBL/GenBank/DDBJ databases">
        <title>Sequencing the genomes of 1000 actinobacteria strains.</title>
        <authorList>
            <person name="Klenk H.-P."/>
        </authorList>
    </citation>
    <scope>NUCLEOTIDE SEQUENCE [LARGE SCALE GENOMIC DNA]</scope>
    <source>
        <strain evidence="2 3">DSM 18319</strain>
    </source>
</reference>
<dbReference type="Proteomes" id="UP000291483">
    <property type="component" value="Unassembled WGS sequence"/>
</dbReference>
<dbReference type="InterPro" id="IPR038670">
    <property type="entry name" value="HslJ-like_sf"/>
</dbReference>
<dbReference type="EMBL" id="SHLC01000001">
    <property type="protein sequence ID" value="RZU66839.1"/>
    <property type="molecule type" value="Genomic_DNA"/>
</dbReference>
<keyword evidence="3" id="KW-1185">Reference proteome</keyword>
<comment type="caution">
    <text evidence="2">The sequence shown here is derived from an EMBL/GenBank/DDBJ whole genome shotgun (WGS) entry which is preliminary data.</text>
</comment>
<gene>
    <name evidence="2" type="ORF">EV379_3208</name>
</gene>
<evidence type="ECO:0000313" key="3">
    <source>
        <dbReference type="Proteomes" id="UP000291483"/>
    </source>
</evidence>
<keyword evidence="2" id="KW-0346">Stress response</keyword>
<accession>A0A4Q8AS57</accession>
<protein>
    <submittedName>
        <fullName evidence="2">Heat shock protein HslJ</fullName>
    </submittedName>
</protein>
<dbReference type="Gene3D" id="2.40.128.270">
    <property type="match status" value="1"/>
</dbReference>
<organism evidence="2 3">
    <name type="scientific">Microterricola gilva</name>
    <dbReference type="NCBI Taxonomy" id="393267"/>
    <lineage>
        <taxon>Bacteria</taxon>
        <taxon>Bacillati</taxon>
        <taxon>Actinomycetota</taxon>
        <taxon>Actinomycetes</taxon>
        <taxon>Micrococcales</taxon>
        <taxon>Microbacteriaceae</taxon>
        <taxon>Microterricola</taxon>
    </lineage>
</organism>
<sequence length="143" mass="14759">MVTMKRFPLGTLLGSPRRHRVAAAIAIAAATGLALSGCQVYGVGAPAEPDPVGFWGTADTAGLPFLAFTEDGKVAGSDGCNQLTGAWEVEGSTIDFIDVASTLMACEGVDTWLSALDSATISGETMTIMDNADKEIGTLKFVE</sequence>
<feature type="domain" description="DUF306" evidence="1">
    <location>
        <begin position="62"/>
        <end position="137"/>
    </location>
</feature>
<name>A0A4Q8AS57_9MICO</name>
<evidence type="ECO:0000259" key="1">
    <source>
        <dbReference type="Pfam" id="PF03724"/>
    </source>
</evidence>